<dbReference type="Gene3D" id="3.40.50.300">
    <property type="entry name" value="P-loop containing nucleotide triphosphate hydrolases"/>
    <property type="match status" value="2"/>
</dbReference>
<feature type="domain" description="TraG P-loop" evidence="2">
    <location>
        <begin position="482"/>
        <end position="877"/>
    </location>
</feature>
<dbReference type="SUPFAM" id="SSF52540">
    <property type="entry name" value="P-loop containing nucleoside triphosphate hydrolases"/>
    <property type="match status" value="1"/>
</dbReference>
<feature type="region of interest" description="Disordered" evidence="1">
    <location>
        <begin position="13"/>
        <end position="37"/>
    </location>
</feature>
<dbReference type="InterPro" id="IPR027417">
    <property type="entry name" value="P-loop_NTPase"/>
</dbReference>
<proteinExistence type="predicted"/>
<comment type="caution">
    <text evidence="3">The sequence shown here is derived from an EMBL/GenBank/DDBJ whole genome shotgun (WGS) entry which is preliminary data.</text>
</comment>
<gene>
    <name evidence="3" type="ORF">DAERI_020352</name>
</gene>
<accession>A0A2I9DW39</accession>
<name>A0A2I9DW39_9DEIO</name>
<evidence type="ECO:0000313" key="3">
    <source>
        <dbReference type="EMBL" id="GBF04755.1"/>
    </source>
</evidence>
<sequence>MLSKVLTHFLSRPSPEAHVQKPARVSSAKGGKPARVARPVSGKSLIEQLPWAEPDDGAVFLRGGERLWFGFEIQPATAAQVDYARAQALSEGIRVMLNQAVPMGEGGRLIVERVPAPEAFVEYFLQGQRATTPDPLLHRIMEAEHEDLRGARLRGEITVTRFFLTFYVNVPKRPKDVPPTEAEYRAQMALVRRKRTNLLHRLEGLGLTPTVMSNREVKWLIWRYLNGNLAAAHPPAFTSQLDFRDFDPDDLKKDRSAATLTTRYQVAETEIGTDHPGYLTMGDRLIGAISIGKGGSGTGVHIIDNLLEALQNKHFYVMVDFEHLQQGTEKARLDTAVEELEGMVDSLVMRAGEGTSAKARKAREAIHEAEYRGKHFWRLGFTTVLYARTREELTEMLEKTRSEYSLMQGAHAIISNEQLRRTFFDVMPFSRQLTIHRVKGHCSNVADAFPKVSPWMGTLDPMIPLRNRHGGLTGLNPKKGGTNFGMMVIGQSGGGKSVWNMNLLLSMVPPGVRAFILDPKHDYEETTWSLRGQVISISATARLPDGRPVRINIFDPTPGEDQPGPEKTAFIIAVFRTLDLVPDRLHQAVLEAALQQFFLLKSRRVPDPEKVGEYREVYMGGRLRDFVQVLSTLSRIGSEGIHDKPHFLQIRDSLTALFQSYLAGQGGVLGEFLDGWTTVESGASCVTFDVSSMYNDPTLRALGILLIGEFMFQQAARTAGTKIGIFEELGVLAHIPELEQLVNRWFKTGRSLGMIPVGTSQDVKDFEKLGGLINNSAWVVMSALGAGELAGLQEVMHLSDKVAELAASLTLRPGVMGEYLVLQKVADNVHVGDVVQLWMSPEKLWTVTTQDEEKTRRQTYTQRLGGRTEAILQLAAEIRTRRKVA</sequence>
<dbReference type="InterPro" id="IPR043964">
    <property type="entry name" value="P-loop_TraG"/>
</dbReference>
<protein>
    <recommendedName>
        <fullName evidence="2">TraG P-loop domain-containing protein</fullName>
    </recommendedName>
</protein>
<evidence type="ECO:0000313" key="4">
    <source>
        <dbReference type="Proteomes" id="UP000236569"/>
    </source>
</evidence>
<reference evidence="4" key="1">
    <citation type="submission" date="2018-01" db="EMBL/GenBank/DDBJ databases">
        <title>Draft Genome Sequence of the Radioresistant Bacterium Deinococcus aerius TR0125, Isolated from the Higher Atmosphere above Japan.</title>
        <authorList>
            <person name="Satoh K."/>
            <person name="Arai H."/>
            <person name="Sanzen T."/>
            <person name="Kawaguchi Y."/>
            <person name="Hayashi H."/>
            <person name="Yokobori S."/>
            <person name="Yamagishi A."/>
            <person name="Oono Y."/>
            <person name="Narumi I."/>
        </authorList>
    </citation>
    <scope>NUCLEOTIDE SEQUENCE [LARGE SCALE GENOMIC DNA]</scope>
    <source>
        <strain evidence="4">TR0125</strain>
    </source>
</reference>
<dbReference type="RefSeq" id="WP_103128218.1">
    <property type="nucleotide sequence ID" value="NZ_BFAG01000002.1"/>
</dbReference>
<dbReference type="AlphaFoldDB" id="A0A2I9DW39"/>
<keyword evidence="4" id="KW-1185">Reference proteome</keyword>
<dbReference type="OrthoDB" id="51162at2"/>
<organism evidence="3 4">
    <name type="scientific">Deinococcus aerius</name>
    <dbReference type="NCBI Taxonomy" id="200253"/>
    <lineage>
        <taxon>Bacteria</taxon>
        <taxon>Thermotogati</taxon>
        <taxon>Deinococcota</taxon>
        <taxon>Deinococci</taxon>
        <taxon>Deinococcales</taxon>
        <taxon>Deinococcaceae</taxon>
        <taxon>Deinococcus</taxon>
    </lineage>
</organism>
<dbReference type="Pfam" id="PF19044">
    <property type="entry name" value="P-loop_TraG"/>
    <property type="match status" value="1"/>
</dbReference>
<dbReference type="Proteomes" id="UP000236569">
    <property type="component" value="Unassembled WGS sequence"/>
</dbReference>
<evidence type="ECO:0000259" key="2">
    <source>
        <dbReference type="Pfam" id="PF19044"/>
    </source>
</evidence>
<dbReference type="EMBL" id="BFAG01000002">
    <property type="protein sequence ID" value="GBF04755.1"/>
    <property type="molecule type" value="Genomic_DNA"/>
</dbReference>
<evidence type="ECO:0000256" key="1">
    <source>
        <dbReference type="SAM" id="MobiDB-lite"/>
    </source>
</evidence>